<dbReference type="AlphaFoldDB" id="A0A1V9XMN6"/>
<gene>
    <name evidence="2" type="ORF">BIW11_08930</name>
</gene>
<name>A0A1V9XMN6_9ACAR</name>
<evidence type="ECO:0000256" key="1">
    <source>
        <dbReference type="SAM" id="MobiDB-lite"/>
    </source>
</evidence>
<feature type="region of interest" description="Disordered" evidence="1">
    <location>
        <begin position="64"/>
        <end position="155"/>
    </location>
</feature>
<accession>A0A1V9XMN6</accession>
<evidence type="ECO:0000313" key="2">
    <source>
        <dbReference type="EMBL" id="OQR74642.1"/>
    </source>
</evidence>
<reference evidence="2 3" key="1">
    <citation type="journal article" date="2017" name="Gigascience">
        <title>Draft genome of the honey bee ectoparasitic mite, Tropilaelaps mercedesae, is shaped by the parasitic life history.</title>
        <authorList>
            <person name="Dong X."/>
            <person name="Armstrong S.D."/>
            <person name="Xia D."/>
            <person name="Makepeace B.L."/>
            <person name="Darby A.C."/>
            <person name="Kadowaki T."/>
        </authorList>
    </citation>
    <scope>NUCLEOTIDE SEQUENCE [LARGE SCALE GENOMIC DNA]</scope>
    <source>
        <strain evidence="2">Wuxi-XJTLU</strain>
    </source>
</reference>
<organism evidence="2 3">
    <name type="scientific">Tropilaelaps mercedesae</name>
    <dbReference type="NCBI Taxonomy" id="418985"/>
    <lineage>
        <taxon>Eukaryota</taxon>
        <taxon>Metazoa</taxon>
        <taxon>Ecdysozoa</taxon>
        <taxon>Arthropoda</taxon>
        <taxon>Chelicerata</taxon>
        <taxon>Arachnida</taxon>
        <taxon>Acari</taxon>
        <taxon>Parasitiformes</taxon>
        <taxon>Mesostigmata</taxon>
        <taxon>Gamasina</taxon>
        <taxon>Dermanyssoidea</taxon>
        <taxon>Laelapidae</taxon>
        <taxon>Tropilaelaps</taxon>
    </lineage>
</organism>
<proteinExistence type="predicted"/>
<dbReference type="OrthoDB" id="10070859at2759"/>
<keyword evidence="3" id="KW-1185">Reference proteome</keyword>
<evidence type="ECO:0000313" key="3">
    <source>
        <dbReference type="Proteomes" id="UP000192247"/>
    </source>
</evidence>
<comment type="caution">
    <text evidence="2">The sequence shown here is derived from an EMBL/GenBank/DDBJ whole genome shotgun (WGS) entry which is preliminary data.</text>
</comment>
<sequence length="266" mass="28348">MLGLRMTTDPHAEPNRRFVPRIPPYGRYNHPYAAMMYPDFHYRPPPPSYQASMQEYRLRLLFDRHPPNDQSSHNTTSSTVTDRGGVIANPAGTSASPGPAIDGQVSPPPAYRSVLSSLDHNHSRPHFNQLLGDDSRPPSYQSRAPSHIGGNGGGGGPVGSVLRSCLGDAARSCDSLATTPPSEDIPNTVTNCVEIEKTPVLRGSNGSTSLAMLSTTTTTNEEASRCGNNNGGSAGNGNKPISTTMSVEMGQRGNDVVKVYVNFGSK</sequence>
<dbReference type="EMBL" id="MNPL01007641">
    <property type="protein sequence ID" value="OQR74642.1"/>
    <property type="molecule type" value="Genomic_DNA"/>
</dbReference>
<feature type="compositionally biased region" description="Polar residues" evidence="1">
    <location>
        <begin position="68"/>
        <end position="81"/>
    </location>
</feature>
<dbReference type="Proteomes" id="UP000192247">
    <property type="component" value="Unassembled WGS sequence"/>
</dbReference>
<feature type="region of interest" description="Disordered" evidence="1">
    <location>
        <begin position="218"/>
        <end position="240"/>
    </location>
</feature>
<protein>
    <submittedName>
        <fullName evidence="2">Uncharacterized protein</fullName>
    </submittedName>
</protein>
<dbReference type="InParanoid" id="A0A1V9XMN6"/>